<dbReference type="Pfam" id="PF12513">
    <property type="entry name" value="SUV3_C"/>
    <property type="match status" value="1"/>
</dbReference>
<comment type="caution">
    <text evidence="2">The sequence shown here is derived from an EMBL/GenBank/DDBJ whole genome shotgun (WGS) entry which is preliminary data.</text>
</comment>
<dbReference type="Proteomes" id="UP001150925">
    <property type="component" value="Unassembled WGS sequence"/>
</dbReference>
<keyword evidence="2" id="KW-0067">ATP-binding</keyword>
<dbReference type="InterPro" id="IPR022192">
    <property type="entry name" value="SUV3_C"/>
</dbReference>
<dbReference type="GO" id="GO:0016787">
    <property type="term" value="F:hydrolase activity"/>
    <property type="evidence" value="ECO:0007669"/>
    <property type="project" value="UniProtKB-KW"/>
</dbReference>
<keyword evidence="2" id="KW-0347">Helicase</keyword>
<keyword evidence="2" id="KW-0378">Hydrolase</keyword>
<gene>
    <name evidence="2" type="primary">SUV3_2</name>
    <name evidence="2" type="ORF">IWQ62_005780</name>
</gene>
<dbReference type="EC" id="3.6.4.13" evidence="2"/>
<proteinExistence type="predicted"/>
<evidence type="ECO:0000313" key="2">
    <source>
        <dbReference type="EMBL" id="KAJ1954339.1"/>
    </source>
</evidence>
<dbReference type="GO" id="GO:0003724">
    <property type="term" value="F:RNA helicase activity"/>
    <property type="evidence" value="ECO:0007669"/>
    <property type="project" value="UniProtKB-EC"/>
</dbReference>
<feature type="non-terminal residue" evidence="2">
    <location>
        <position position="1"/>
    </location>
</feature>
<keyword evidence="3" id="KW-1185">Reference proteome</keyword>
<feature type="domain" description="ATP-dependent RNA helicase SUV3 C-terminal" evidence="1">
    <location>
        <begin position="94"/>
        <end position="140"/>
    </location>
</feature>
<dbReference type="Gene3D" id="1.20.58.1080">
    <property type="match status" value="1"/>
</dbReference>
<accession>A0A9W8AM46</accession>
<protein>
    <submittedName>
        <fullName evidence="2">RNA helicase</fullName>
        <ecNumber evidence="2">3.6.4.13</ecNumber>
    </submittedName>
</protein>
<reference evidence="2" key="1">
    <citation type="submission" date="2022-07" db="EMBL/GenBank/DDBJ databases">
        <title>Phylogenomic reconstructions and comparative analyses of Kickxellomycotina fungi.</title>
        <authorList>
            <person name="Reynolds N.K."/>
            <person name="Stajich J.E."/>
            <person name="Barry K."/>
            <person name="Grigoriev I.V."/>
            <person name="Crous P."/>
            <person name="Smith M.E."/>
        </authorList>
    </citation>
    <scope>NUCLEOTIDE SEQUENCE</scope>
    <source>
        <strain evidence="2">RSA 1196</strain>
    </source>
</reference>
<evidence type="ECO:0000259" key="1">
    <source>
        <dbReference type="Pfam" id="PF12513"/>
    </source>
</evidence>
<sequence>FTEILSLFEITCDLGQDLCLGDMGTGRGTCVLLNDLQLSIADKYMMSFAPLVERDIIGEKICANMVSYHAEDKECRISDLFTLPTAPPTSPDALVTLEIYHKCLMAYLWLSYKFPATYVEQQVAQEAKEKCEDLIEQGLIHLKLDSNPSVLNQVYKKRRKNLAKIPTPSE</sequence>
<dbReference type="OrthoDB" id="6692397at2759"/>
<keyword evidence="2" id="KW-0547">Nucleotide-binding</keyword>
<organism evidence="2 3">
    <name type="scientific">Dispira parvispora</name>
    <dbReference type="NCBI Taxonomy" id="1520584"/>
    <lineage>
        <taxon>Eukaryota</taxon>
        <taxon>Fungi</taxon>
        <taxon>Fungi incertae sedis</taxon>
        <taxon>Zoopagomycota</taxon>
        <taxon>Kickxellomycotina</taxon>
        <taxon>Dimargaritomycetes</taxon>
        <taxon>Dimargaritales</taxon>
        <taxon>Dimargaritaceae</taxon>
        <taxon>Dispira</taxon>
    </lineage>
</organism>
<evidence type="ECO:0000313" key="3">
    <source>
        <dbReference type="Proteomes" id="UP001150925"/>
    </source>
</evidence>
<dbReference type="AlphaFoldDB" id="A0A9W8AM46"/>
<dbReference type="EMBL" id="JANBPY010002602">
    <property type="protein sequence ID" value="KAJ1954339.1"/>
    <property type="molecule type" value="Genomic_DNA"/>
</dbReference>
<name>A0A9W8AM46_9FUNG</name>